<dbReference type="EMBL" id="PQXH01000004">
    <property type="protein sequence ID" value="TGO19461.1"/>
    <property type="molecule type" value="Genomic_DNA"/>
</dbReference>
<dbReference type="AlphaFoldDB" id="A0A4Z1FDG4"/>
<dbReference type="Proteomes" id="UP000297777">
    <property type="component" value="Unassembled WGS sequence"/>
</dbReference>
<organism evidence="1 2">
    <name type="scientific">Botrytis tulipae</name>
    <dbReference type="NCBI Taxonomy" id="87230"/>
    <lineage>
        <taxon>Eukaryota</taxon>
        <taxon>Fungi</taxon>
        <taxon>Dikarya</taxon>
        <taxon>Ascomycota</taxon>
        <taxon>Pezizomycotina</taxon>
        <taxon>Leotiomycetes</taxon>
        <taxon>Helotiales</taxon>
        <taxon>Sclerotiniaceae</taxon>
        <taxon>Botrytis</taxon>
    </lineage>
</organism>
<proteinExistence type="predicted"/>
<keyword evidence="2" id="KW-1185">Reference proteome</keyword>
<sequence length="302" mass="33940">MVQTTGISLRRYLKSLFFAENSNKIIRSHPTILLALDVMAEVSALDYAGAWQIFAFFYAYRISISALGVDENPIASNIRGSIVDGSCTLDEFVELTREPNKNKIPFPKGLIGDDLTPDPFTTVQRIMDSAYDARQKFDASRLLPRCSEIIPRYHPAFADLLQVLRGYVAAARISMVGKMGLNQDFFDIEPNFVNLKAALQGILDERKSDFYRINREELIESLQFHEISPVFREVIPMGSEPYLELDTTLTINGSTSPAMDAEIVVNRVVARMGLLSEDGIIRRHAAVIRKLEERIGDLNASF</sequence>
<reference evidence="1 2" key="1">
    <citation type="submission" date="2017-12" db="EMBL/GenBank/DDBJ databases">
        <title>Comparative genomics of Botrytis spp.</title>
        <authorList>
            <person name="Valero-Jimenez C.A."/>
            <person name="Tapia P."/>
            <person name="Veloso J."/>
            <person name="Silva-Moreno E."/>
            <person name="Staats M."/>
            <person name="Valdes J.H."/>
            <person name="Van Kan J.A.L."/>
        </authorList>
    </citation>
    <scope>NUCLEOTIDE SEQUENCE [LARGE SCALE GENOMIC DNA]</scope>
    <source>
        <strain evidence="1 2">Bt9001</strain>
    </source>
</reference>
<name>A0A4Z1FDG4_9HELO</name>
<gene>
    <name evidence="1" type="ORF">BTUL_0004g00990</name>
</gene>
<evidence type="ECO:0000313" key="1">
    <source>
        <dbReference type="EMBL" id="TGO19461.1"/>
    </source>
</evidence>
<protein>
    <submittedName>
        <fullName evidence="1">Uncharacterized protein</fullName>
    </submittedName>
</protein>
<comment type="caution">
    <text evidence="1">The sequence shown here is derived from an EMBL/GenBank/DDBJ whole genome shotgun (WGS) entry which is preliminary data.</text>
</comment>
<evidence type="ECO:0000313" key="2">
    <source>
        <dbReference type="Proteomes" id="UP000297777"/>
    </source>
</evidence>
<accession>A0A4Z1FDG4</accession>
<dbReference type="OrthoDB" id="4794019at2759"/>